<keyword evidence="3" id="KW-1185">Reference proteome</keyword>
<sequence length="92" mass="10335">MFRHMPLILIGLIVLIISIQGFIPYPLQSFLYGVSLSIKSLIIFLLPFIIFGLLFKAAVNLAYHATKIIFLILIGICCSNFLSTFLSHYVGE</sequence>
<name>A0A0K8MCZ8_9PROT</name>
<gene>
    <name evidence="2" type="ORF">Cva_01074</name>
</gene>
<comment type="caution">
    <text evidence="2">The sequence shown here is derived from an EMBL/GenBank/DDBJ whole genome shotgun (WGS) entry which is preliminary data.</text>
</comment>
<dbReference type="AlphaFoldDB" id="A0A0K8MCZ8"/>
<evidence type="ECO:0000313" key="3">
    <source>
        <dbReference type="Proteomes" id="UP000036771"/>
    </source>
</evidence>
<accession>A0A0K8MCZ8</accession>
<evidence type="ECO:0000256" key="1">
    <source>
        <dbReference type="SAM" id="Phobius"/>
    </source>
</evidence>
<keyword evidence="1" id="KW-1133">Transmembrane helix</keyword>
<evidence type="ECO:0000313" key="2">
    <source>
        <dbReference type="EMBL" id="GAO98415.1"/>
    </source>
</evidence>
<keyword evidence="1" id="KW-0812">Transmembrane</keyword>
<organism evidence="2 3">
    <name type="scientific">Caedimonas varicaedens</name>
    <dbReference type="NCBI Taxonomy" id="1629334"/>
    <lineage>
        <taxon>Bacteria</taxon>
        <taxon>Pseudomonadati</taxon>
        <taxon>Pseudomonadota</taxon>
        <taxon>Alphaproteobacteria</taxon>
        <taxon>Holosporales</taxon>
        <taxon>Caedimonadaceae</taxon>
        <taxon>Caedimonas</taxon>
    </lineage>
</organism>
<dbReference type="STRING" id="1629334.Cva_01074"/>
<protein>
    <submittedName>
        <fullName evidence="2">Uncharacterized protein</fullName>
    </submittedName>
</protein>
<keyword evidence="1" id="KW-0472">Membrane</keyword>
<proteinExistence type="predicted"/>
<feature type="transmembrane region" description="Helical" evidence="1">
    <location>
        <begin position="68"/>
        <end position="90"/>
    </location>
</feature>
<feature type="transmembrane region" description="Helical" evidence="1">
    <location>
        <begin position="31"/>
        <end position="56"/>
    </location>
</feature>
<dbReference type="Proteomes" id="UP000036771">
    <property type="component" value="Unassembled WGS sequence"/>
</dbReference>
<dbReference type="EMBL" id="BBVC01000057">
    <property type="protein sequence ID" value="GAO98415.1"/>
    <property type="molecule type" value="Genomic_DNA"/>
</dbReference>
<reference evidence="2 3" key="1">
    <citation type="submission" date="2015-03" db="EMBL/GenBank/DDBJ databases">
        <title>Caedibacter varicaedens, whole genome shotgun sequence.</title>
        <authorList>
            <person name="Suzuki H."/>
            <person name="Dapper A.L."/>
            <person name="Gibson A.K."/>
            <person name="Jackson C."/>
            <person name="Lee H."/>
            <person name="Pejaver V.R."/>
            <person name="Doak T."/>
            <person name="Lynch M."/>
        </authorList>
    </citation>
    <scope>NUCLEOTIDE SEQUENCE [LARGE SCALE GENOMIC DNA]</scope>
</reference>